<dbReference type="Gene3D" id="3.40.720.10">
    <property type="entry name" value="Alkaline Phosphatase, subunit A"/>
    <property type="match status" value="1"/>
</dbReference>
<proteinExistence type="inferred from homology"/>
<dbReference type="Proteomes" id="UP001498476">
    <property type="component" value="Unassembled WGS sequence"/>
</dbReference>
<organism evidence="3 4">
    <name type="scientific">Neonectria punicea</name>
    <dbReference type="NCBI Taxonomy" id="979145"/>
    <lineage>
        <taxon>Eukaryota</taxon>
        <taxon>Fungi</taxon>
        <taxon>Dikarya</taxon>
        <taxon>Ascomycota</taxon>
        <taxon>Pezizomycotina</taxon>
        <taxon>Sordariomycetes</taxon>
        <taxon>Hypocreomycetidae</taxon>
        <taxon>Hypocreales</taxon>
        <taxon>Nectriaceae</taxon>
        <taxon>Neonectria</taxon>
    </lineage>
</organism>
<name>A0ABR1H6V9_9HYPO</name>
<dbReference type="EMBL" id="JAZAVJ010000063">
    <property type="protein sequence ID" value="KAK7416863.1"/>
    <property type="molecule type" value="Genomic_DNA"/>
</dbReference>
<evidence type="ECO:0000256" key="1">
    <source>
        <dbReference type="ARBA" id="ARBA00008779"/>
    </source>
</evidence>
<dbReference type="Pfam" id="PF00884">
    <property type="entry name" value="Sulfatase"/>
    <property type="match status" value="1"/>
</dbReference>
<reference evidence="3 4" key="1">
    <citation type="journal article" date="2025" name="Microbiol. Resour. Announc.">
        <title>Draft genome sequences for Neonectria magnoliae and Neonectria punicea, canker pathogens of Liriodendron tulipifera and Acer saccharum in West Virginia.</title>
        <authorList>
            <person name="Petronek H.M."/>
            <person name="Kasson M.T."/>
            <person name="Metheny A.M."/>
            <person name="Stauder C.M."/>
            <person name="Lovett B."/>
            <person name="Lynch S.C."/>
            <person name="Garnas J.R."/>
            <person name="Kasson L.R."/>
            <person name="Stajich J.E."/>
        </authorList>
    </citation>
    <scope>NUCLEOTIDE SEQUENCE [LARGE SCALE GENOMIC DNA]</scope>
    <source>
        <strain evidence="3 4">NRRL 64653</strain>
    </source>
</reference>
<comment type="caution">
    <text evidence="3">The sequence shown here is derived from an EMBL/GenBank/DDBJ whole genome shotgun (WGS) entry which is preliminary data.</text>
</comment>
<dbReference type="PANTHER" id="PTHR42693">
    <property type="entry name" value="ARYLSULFATASE FAMILY MEMBER"/>
    <property type="match status" value="1"/>
</dbReference>
<dbReference type="PANTHER" id="PTHR42693:SF33">
    <property type="entry name" value="ARYLSULFATASE"/>
    <property type="match status" value="1"/>
</dbReference>
<dbReference type="InterPro" id="IPR000917">
    <property type="entry name" value="Sulfatase_N"/>
</dbReference>
<keyword evidence="4" id="KW-1185">Reference proteome</keyword>
<comment type="similarity">
    <text evidence="1">Belongs to the sulfatase family.</text>
</comment>
<sequence length="399" mass="44469">MSKQPNFLIIVADDLGFSDLGCYGSEIKTPNLDKLAHDGVRMTNFHTAAACSPTRSMLFSGTDNHIAGLGEMVEYMMPFKEYFQAKPGYEGYLNWRVDALSEVLQDSSYHTIFSGKWHLDLTKDISPSSRGFTRDFTFLPGAGNHFGYEPQLHDDVSFPALTSKGHWMEDGSFFAHEDLPQDFYSTTAFTDKLLEKLKLRTGKEAQSPFFATLAFTAPHWPLQAPKHVVDKYRRNHHPASCGIYANAAQVACTTKGRMSLLRPVCVALVPPPVGTSGYEWRSMTADAQARSARAMEVYAAMVEMVDDSVGRVLGYLRGTGELENTLVLFMSDNGAEGASIEAGPIMGGTKTMSYVFEKYYNNSLDSFVWYGQYKSNTMAFTNHQLIRKRTTLGLRFLSS</sequence>
<evidence type="ECO:0000313" key="3">
    <source>
        <dbReference type="EMBL" id="KAK7416863.1"/>
    </source>
</evidence>
<dbReference type="SUPFAM" id="SSF53649">
    <property type="entry name" value="Alkaline phosphatase-like"/>
    <property type="match status" value="1"/>
</dbReference>
<dbReference type="InterPro" id="IPR017850">
    <property type="entry name" value="Alkaline_phosphatase_core_sf"/>
</dbReference>
<feature type="domain" description="Sulfatase N-terminal" evidence="2">
    <location>
        <begin position="5"/>
        <end position="337"/>
    </location>
</feature>
<evidence type="ECO:0000313" key="4">
    <source>
        <dbReference type="Proteomes" id="UP001498476"/>
    </source>
</evidence>
<evidence type="ECO:0000259" key="2">
    <source>
        <dbReference type="Pfam" id="PF00884"/>
    </source>
</evidence>
<gene>
    <name evidence="3" type="ORF">QQX98_004921</name>
</gene>
<dbReference type="InterPro" id="IPR050738">
    <property type="entry name" value="Sulfatase"/>
</dbReference>
<protein>
    <recommendedName>
        <fullName evidence="2">Sulfatase N-terminal domain-containing protein</fullName>
    </recommendedName>
</protein>
<accession>A0ABR1H6V9</accession>